<comment type="caution">
    <text evidence="3">The sequence shown here is derived from an EMBL/GenBank/DDBJ whole genome shotgun (WGS) entry which is preliminary data.</text>
</comment>
<feature type="domain" description="Glucose-methanol-choline oxidoreductase N-terminal" evidence="2">
    <location>
        <begin position="20"/>
        <end position="135"/>
    </location>
</feature>
<dbReference type="GO" id="GO:0016614">
    <property type="term" value="F:oxidoreductase activity, acting on CH-OH group of donors"/>
    <property type="evidence" value="ECO:0007669"/>
    <property type="project" value="InterPro"/>
</dbReference>
<protein>
    <recommendedName>
        <fullName evidence="2">Glucose-methanol-choline oxidoreductase N-terminal domain-containing protein</fullName>
    </recommendedName>
</protein>
<reference evidence="3" key="1">
    <citation type="submission" date="2022-11" db="EMBL/GenBank/DDBJ databases">
        <title>Genome Sequence of Cubamyces cubensis.</title>
        <authorList>
            <person name="Buettner E."/>
        </authorList>
    </citation>
    <scope>NUCLEOTIDE SEQUENCE</scope>
    <source>
        <strain evidence="3">MPL-01</strain>
    </source>
</reference>
<evidence type="ECO:0000313" key="3">
    <source>
        <dbReference type="EMBL" id="KAJ8454840.1"/>
    </source>
</evidence>
<sequence length="170" mass="17995">MWPFTTPYPEVRIDQLFDEYDYIVVGGGTAGCVLANRLSAPQPGAPPRRVLLIERGPVADTWASRVPLFSSDFASDGTRTLRRRMEPQPALGGRTLEAYTGGVLGGTSRINQMLYARGLPGEYEKWGVEAGVEVGAGVDVDMDDGAGGALATGGLGCMRSGLAETDLQTS</sequence>
<dbReference type="Proteomes" id="UP001215151">
    <property type="component" value="Unassembled WGS sequence"/>
</dbReference>
<comment type="similarity">
    <text evidence="1">Belongs to the GMC oxidoreductase family.</text>
</comment>
<dbReference type="GO" id="GO:0050660">
    <property type="term" value="F:flavin adenine dinucleotide binding"/>
    <property type="evidence" value="ECO:0007669"/>
    <property type="project" value="InterPro"/>
</dbReference>
<dbReference type="PANTHER" id="PTHR11552">
    <property type="entry name" value="GLUCOSE-METHANOL-CHOLINE GMC OXIDOREDUCTASE"/>
    <property type="match status" value="1"/>
</dbReference>
<dbReference type="AlphaFoldDB" id="A0AAD7X4L6"/>
<evidence type="ECO:0000259" key="2">
    <source>
        <dbReference type="Pfam" id="PF00732"/>
    </source>
</evidence>
<dbReference type="SUPFAM" id="SSF51905">
    <property type="entry name" value="FAD/NAD(P)-binding domain"/>
    <property type="match status" value="1"/>
</dbReference>
<dbReference type="PANTHER" id="PTHR11552:SF219">
    <property type="entry name" value="GLUCOSE-METHANOL-CHOLINE OXIDOREDUCTASE N-TERMINAL DOMAIN-CONTAINING PROTEIN"/>
    <property type="match status" value="1"/>
</dbReference>
<dbReference type="Gene3D" id="3.50.50.60">
    <property type="entry name" value="FAD/NAD(P)-binding domain"/>
    <property type="match status" value="1"/>
</dbReference>
<name>A0AAD7X4L6_9APHY</name>
<gene>
    <name evidence="3" type="ORF">ONZ51_g12795</name>
</gene>
<dbReference type="InterPro" id="IPR012132">
    <property type="entry name" value="GMC_OxRdtase"/>
</dbReference>
<dbReference type="Pfam" id="PF00732">
    <property type="entry name" value="GMC_oxred_N"/>
    <property type="match status" value="1"/>
</dbReference>
<proteinExistence type="inferred from homology"/>
<keyword evidence="4" id="KW-1185">Reference proteome</keyword>
<organism evidence="3 4">
    <name type="scientific">Trametes cubensis</name>
    <dbReference type="NCBI Taxonomy" id="1111947"/>
    <lineage>
        <taxon>Eukaryota</taxon>
        <taxon>Fungi</taxon>
        <taxon>Dikarya</taxon>
        <taxon>Basidiomycota</taxon>
        <taxon>Agaricomycotina</taxon>
        <taxon>Agaricomycetes</taxon>
        <taxon>Polyporales</taxon>
        <taxon>Polyporaceae</taxon>
        <taxon>Trametes</taxon>
    </lineage>
</organism>
<accession>A0AAD7X4L6</accession>
<dbReference type="InterPro" id="IPR036188">
    <property type="entry name" value="FAD/NAD-bd_sf"/>
</dbReference>
<dbReference type="InterPro" id="IPR000172">
    <property type="entry name" value="GMC_OxRdtase_N"/>
</dbReference>
<evidence type="ECO:0000313" key="4">
    <source>
        <dbReference type="Proteomes" id="UP001215151"/>
    </source>
</evidence>
<evidence type="ECO:0000256" key="1">
    <source>
        <dbReference type="ARBA" id="ARBA00010790"/>
    </source>
</evidence>
<dbReference type="EMBL" id="JAPEVG010000875">
    <property type="protein sequence ID" value="KAJ8454840.1"/>
    <property type="molecule type" value="Genomic_DNA"/>
</dbReference>